<sequence>MLNDGFHDVPRGKLAVVITYLEMTTKVATEANALPEGVTFRQVTPDVPWYRDILTRVGGLDWLWFGRLRQDDAVLEVVLADPDVEFYTLSRGGVDLALMELDFRKAGACELQYFGLTSELIGTGAGRYLITESIERAWSKPISRFHLSTCTIDSPQALGFYRHIGFTPVKQAVQITDDPRLIGLLPESAGPHVPILRP</sequence>
<keyword evidence="1 3" id="KW-0808">Transferase</keyword>
<keyword evidence="2" id="KW-0012">Acyltransferase</keyword>
<dbReference type="AlphaFoldDB" id="A0A640VQ11"/>
<keyword evidence="4" id="KW-1185">Reference proteome</keyword>
<dbReference type="GO" id="GO:0016746">
    <property type="term" value="F:acyltransferase activity"/>
    <property type="evidence" value="ECO:0007669"/>
    <property type="project" value="UniProtKB-KW"/>
</dbReference>
<dbReference type="InterPro" id="IPR016181">
    <property type="entry name" value="Acyl_CoA_acyltransferase"/>
</dbReference>
<reference evidence="3 4" key="1">
    <citation type="submission" date="2019-12" db="EMBL/GenBank/DDBJ databases">
        <title>Roseobacter cerasinus sp. nov., isolated from seawater around aquaculture.</title>
        <authorList>
            <person name="Muramatsu S."/>
            <person name="Takabe Y."/>
            <person name="Mori K."/>
            <person name="Takaichi S."/>
            <person name="Hanada S."/>
        </authorList>
    </citation>
    <scope>NUCLEOTIDE SEQUENCE [LARGE SCALE GENOMIC DNA]</scope>
    <source>
        <strain evidence="3 4">AI77</strain>
    </source>
</reference>
<dbReference type="OrthoDB" id="275336at2"/>
<accession>A0A640VQ11</accession>
<organism evidence="3 4">
    <name type="scientific">Roseobacter cerasinus</name>
    <dbReference type="NCBI Taxonomy" id="2602289"/>
    <lineage>
        <taxon>Bacteria</taxon>
        <taxon>Pseudomonadati</taxon>
        <taxon>Pseudomonadota</taxon>
        <taxon>Alphaproteobacteria</taxon>
        <taxon>Rhodobacterales</taxon>
        <taxon>Roseobacteraceae</taxon>
        <taxon>Roseobacter</taxon>
    </lineage>
</organism>
<name>A0A640VQ11_9RHOB</name>
<evidence type="ECO:0000313" key="4">
    <source>
        <dbReference type="Proteomes" id="UP000436522"/>
    </source>
</evidence>
<evidence type="ECO:0000256" key="2">
    <source>
        <dbReference type="ARBA" id="ARBA00023315"/>
    </source>
</evidence>
<proteinExistence type="predicted"/>
<dbReference type="EMBL" id="BLIV01000001">
    <property type="protein sequence ID" value="GFE48955.1"/>
    <property type="molecule type" value="Genomic_DNA"/>
</dbReference>
<gene>
    <name evidence="3" type="ORF">So717_07080</name>
</gene>
<dbReference type="PANTHER" id="PTHR43800">
    <property type="entry name" value="PEPTIDYL-LYSINE N-ACETYLTRANSFERASE YJAB"/>
    <property type="match status" value="1"/>
</dbReference>
<comment type="caution">
    <text evidence="3">The sequence shown here is derived from an EMBL/GenBank/DDBJ whole genome shotgun (WGS) entry which is preliminary data.</text>
</comment>
<protein>
    <submittedName>
        <fullName evidence="3">N-acetyltransferase</fullName>
    </submittedName>
</protein>
<evidence type="ECO:0000313" key="3">
    <source>
        <dbReference type="EMBL" id="GFE48955.1"/>
    </source>
</evidence>
<dbReference type="Proteomes" id="UP000436522">
    <property type="component" value="Unassembled WGS sequence"/>
</dbReference>
<dbReference type="RefSeq" id="WP_159974802.1">
    <property type="nucleotide sequence ID" value="NZ_BLIV01000001.1"/>
</dbReference>
<dbReference type="PANTHER" id="PTHR43800:SF1">
    <property type="entry name" value="PEPTIDYL-LYSINE N-ACETYLTRANSFERASE YJAB"/>
    <property type="match status" value="1"/>
</dbReference>
<dbReference type="Gene3D" id="3.40.630.30">
    <property type="match status" value="1"/>
</dbReference>
<dbReference type="SUPFAM" id="SSF55729">
    <property type="entry name" value="Acyl-CoA N-acyltransferases (Nat)"/>
    <property type="match status" value="1"/>
</dbReference>
<evidence type="ECO:0000256" key="1">
    <source>
        <dbReference type="ARBA" id="ARBA00022679"/>
    </source>
</evidence>